<dbReference type="EMBL" id="FPBD01000006">
    <property type="protein sequence ID" value="SFU00872.1"/>
    <property type="molecule type" value="Genomic_DNA"/>
</dbReference>
<dbReference type="GO" id="GO:0005886">
    <property type="term" value="C:plasma membrane"/>
    <property type="evidence" value="ECO:0007669"/>
    <property type="project" value="UniProtKB-SubCell"/>
</dbReference>
<reference evidence="10" key="1">
    <citation type="submission" date="2016-10" db="EMBL/GenBank/DDBJ databases">
        <authorList>
            <person name="Varghese N."/>
            <person name="Submissions S."/>
        </authorList>
    </citation>
    <scope>NUCLEOTIDE SEQUENCE [LARGE SCALE GENOMIC DNA]</scope>
    <source>
        <strain evidence="10">DSM 17465</strain>
    </source>
</reference>
<keyword evidence="5 8" id="KW-1133">Transmembrane helix</keyword>
<comment type="similarity">
    <text evidence="2 7">Belongs to the ExbD/TolR family.</text>
</comment>
<feature type="transmembrane region" description="Helical" evidence="8">
    <location>
        <begin position="12"/>
        <end position="32"/>
    </location>
</feature>
<keyword evidence="6 8" id="KW-0472">Membrane</keyword>
<dbReference type="Pfam" id="PF02472">
    <property type="entry name" value="ExbD"/>
    <property type="match status" value="1"/>
</dbReference>
<dbReference type="AlphaFoldDB" id="A0A1I7CN75"/>
<organism evidence="9 10">
    <name type="scientific">Pseudovibrio denitrificans</name>
    <dbReference type="NCBI Taxonomy" id="258256"/>
    <lineage>
        <taxon>Bacteria</taxon>
        <taxon>Pseudomonadati</taxon>
        <taxon>Pseudomonadota</taxon>
        <taxon>Alphaproteobacteria</taxon>
        <taxon>Hyphomicrobiales</taxon>
        <taxon>Stappiaceae</taxon>
        <taxon>Pseudovibrio</taxon>
    </lineage>
</organism>
<dbReference type="GO" id="GO:0015031">
    <property type="term" value="P:protein transport"/>
    <property type="evidence" value="ECO:0007669"/>
    <property type="project" value="UniProtKB-KW"/>
</dbReference>
<evidence type="ECO:0000256" key="1">
    <source>
        <dbReference type="ARBA" id="ARBA00004162"/>
    </source>
</evidence>
<evidence type="ECO:0000313" key="10">
    <source>
        <dbReference type="Proteomes" id="UP000183371"/>
    </source>
</evidence>
<evidence type="ECO:0000256" key="6">
    <source>
        <dbReference type="ARBA" id="ARBA00023136"/>
    </source>
</evidence>
<evidence type="ECO:0000256" key="2">
    <source>
        <dbReference type="ARBA" id="ARBA00005811"/>
    </source>
</evidence>
<evidence type="ECO:0000256" key="7">
    <source>
        <dbReference type="RuleBase" id="RU003879"/>
    </source>
</evidence>
<dbReference type="Proteomes" id="UP000183371">
    <property type="component" value="Unassembled WGS sequence"/>
</dbReference>
<sequence length="128" mass="13985">MRLKTKPQKRTLENTIPLINIVFLMLIFFLFAGSIDRDDAKNVSPAETQEQSSRELIAGALIIAPDGTMTQNEQPVQVENLAPFEGSEEPLMVVADKALSGQTLARTLAALKKQGFSDVTLVTVRASQ</sequence>
<name>A0A1I7CN75_9HYPH</name>
<dbReference type="RefSeq" id="WP_054784284.1">
    <property type="nucleotide sequence ID" value="NZ_FPBD01000006.1"/>
</dbReference>
<evidence type="ECO:0000256" key="4">
    <source>
        <dbReference type="ARBA" id="ARBA00022692"/>
    </source>
</evidence>
<dbReference type="GO" id="GO:0022857">
    <property type="term" value="F:transmembrane transporter activity"/>
    <property type="evidence" value="ECO:0007669"/>
    <property type="project" value="InterPro"/>
</dbReference>
<gene>
    <name evidence="9" type="ORF">SAMN05444141_106178</name>
</gene>
<comment type="subcellular location">
    <subcellularLocation>
        <location evidence="1">Cell membrane</location>
        <topology evidence="1">Single-pass membrane protein</topology>
    </subcellularLocation>
    <subcellularLocation>
        <location evidence="7">Cell membrane</location>
        <topology evidence="7">Single-pass type II membrane protein</topology>
    </subcellularLocation>
</comment>
<proteinExistence type="inferred from homology"/>
<accession>A0A1I7CN75</accession>
<keyword evidence="3" id="KW-1003">Cell membrane</keyword>
<keyword evidence="10" id="KW-1185">Reference proteome</keyword>
<evidence type="ECO:0000256" key="8">
    <source>
        <dbReference type="SAM" id="Phobius"/>
    </source>
</evidence>
<keyword evidence="7" id="KW-0653">Protein transport</keyword>
<protein>
    <submittedName>
        <fullName evidence="9">Biopolymer transport protein ExbD</fullName>
    </submittedName>
</protein>
<evidence type="ECO:0000313" key="9">
    <source>
        <dbReference type="EMBL" id="SFU00872.1"/>
    </source>
</evidence>
<keyword evidence="7" id="KW-0813">Transport</keyword>
<evidence type="ECO:0000256" key="3">
    <source>
        <dbReference type="ARBA" id="ARBA00022475"/>
    </source>
</evidence>
<evidence type="ECO:0000256" key="5">
    <source>
        <dbReference type="ARBA" id="ARBA00022989"/>
    </source>
</evidence>
<dbReference type="InterPro" id="IPR003400">
    <property type="entry name" value="ExbD"/>
</dbReference>
<keyword evidence="4 7" id="KW-0812">Transmembrane</keyword>